<dbReference type="PANTHER" id="PTHR11058:SF21">
    <property type="entry name" value="NADH-QUINONE OXIDOREDUCTASE SUBUNIT A"/>
    <property type="match status" value="1"/>
</dbReference>
<comment type="similarity">
    <text evidence="2 12 13">Belongs to the complex I subunit 3 family.</text>
</comment>
<evidence type="ECO:0000256" key="1">
    <source>
        <dbReference type="ARBA" id="ARBA00004141"/>
    </source>
</evidence>
<feature type="transmembrane region" description="Helical" evidence="12">
    <location>
        <begin position="62"/>
        <end position="81"/>
    </location>
</feature>
<comment type="function">
    <text evidence="12">NDH-1 shuttles electrons from NADH, via FMN and iron-sulfur (Fe-S) centers, to quinones in the respiratory chain. The immediate electron acceptor for the enzyme in this species is believed to be ubiquinone. Couples the redox reaction to proton translocation (for every two electrons transferred, four hydrogen ions are translocated across the cytoplasmic membrane), and thus conserves the redox energy in a proton gradient.</text>
</comment>
<comment type="subcellular location">
    <subcellularLocation>
        <location evidence="12 13">Cell membrane</location>
        <topology evidence="12 13">Multi-pass membrane protein</topology>
    </subcellularLocation>
    <subcellularLocation>
        <location evidence="1">Membrane</location>
        <topology evidence="1">Multi-pass membrane protein</topology>
    </subcellularLocation>
</comment>
<dbReference type="GO" id="GO:0008137">
    <property type="term" value="F:NADH dehydrogenase (ubiquinone) activity"/>
    <property type="evidence" value="ECO:0007669"/>
    <property type="project" value="InterPro"/>
</dbReference>
<keyword evidence="4 12" id="KW-1003">Cell membrane</keyword>
<evidence type="ECO:0000256" key="9">
    <source>
        <dbReference type="ARBA" id="ARBA00023027"/>
    </source>
</evidence>
<evidence type="ECO:0000256" key="13">
    <source>
        <dbReference type="RuleBase" id="RU003639"/>
    </source>
</evidence>
<keyword evidence="10 12" id="KW-0830">Ubiquinone</keyword>
<dbReference type="GO" id="GO:0050136">
    <property type="term" value="F:NADH dehydrogenase (quinone) (non-electrogenic) activity"/>
    <property type="evidence" value="ECO:0007669"/>
    <property type="project" value="UniProtKB-UniRule"/>
</dbReference>
<dbReference type="GO" id="GO:0030964">
    <property type="term" value="C:NADH dehydrogenase complex"/>
    <property type="evidence" value="ECO:0007669"/>
    <property type="project" value="TreeGrafter"/>
</dbReference>
<dbReference type="InterPro" id="IPR038430">
    <property type="entry name" value="NDAH_ubi_oxred_su3_sf"/>
</dbReference>
<keyword evidence="8 12" id="KW-1133">Transmembrane helix</keyword>
<name>A0A4D6XV45_9GAMM</name>
<dbReference type="GO" id="GO:0005886">
    <property type="term" value="C:plasma membrane"/>
    <property type="evidence" value="ECO:0007669"/>
    <property type="project" value="UniProtKB-SubCell"/>
</dbReference>
<proteinExistence type="inferred from homology"/>
<keyword evidence="3 12" id="KW-0813">Transport</keyword>
<reference evidence="14 15" key="1">
    <citation type="submission" date="2018-10" db="EMBL/GenBank/DDBJ databases">
        <title>Comparative functional genomics of the obligate endosymbiont Buchnera aphidicola.</title>
        <authorList>
            <person name="Chong R.A."/>
        </authorList>
    </citation>
    <scope>NUCLEOTIDE SEQUENCE [LARGE SCALE GENOMIC DNA]</scope>
    <source>
        <strain evidence="14 15">Aoe</strain>
    </source>
</reference>
<keyword evidence="15" id="KW-1185">Reference proteome</keyword>
<evidence type="ECO:0000256" key="11">
    <source>
        <dbReference type="ARBA" id="ARBA00023136"/>
    </source>
</evidence>
<dbReference type="InterPro" id="IPR000440">
    <property type="entry name" value="NADH_UbQ/plastoQ_OxRdtase_su3"/>
</dbReference>
<comment type="subunit">
    <text evidence="12">NDH-1 is composed of 13 different subunits. Subunits NuoA, H, J, K, L, M, N constitute the membrane sector of the complex.</text>
</comment>
<feature type="transmembrane region" description="Helical" evidence="12">
    <location>
        <begin position="12"/>
        <end position="33"/>
    </location>
</feature>
<dbReference type="GO" id="GO:0048038">
    <property type="term" value="F:quinone binding"/>
    <property type="evidence" value="ECO:0007669"/>
    <property type="project" value="UniProtKB-KW"/>
</dbReference>
<evidence type="ECO:0000256" key="10">
    <source>
        <dbReference type="ARBA" id="ARBA00023075"/>
    </source>
</evidence>
<dbReference type="OrthoDB" id="9791970at2"/>
<evidence type="ECO:0000256" key="3">
    <source>
        <dbReference type="ARBA" id="ARBA00022448"/>
    </source>
</evidence>
<dbReference type="Pfam" id="PF00507">
    <property type="entry name" value="Oxidored_q4"/>
    <property type="match status" value="1"/>
</dbReference>
<accession>A0A4D6XV45</accession>
<evidence type="ECO:0000256" key="4">
    <source>
        <dbReference type="ARBA" id="ARBA00022475"/>
    </source>
</evidence>
<protein>
    <recommendedName>
        <fullName evidence="12">NADH-quinone oxidoreductase subunit A</fullName>
        <ecNumber evidence="12">7.1.1.-</ecNumber>
    </recommendedName>
    <alternativeName>
        <fullName evidence="12">NADH dehydrogenase I subunit A</fullName>
    </alternativeName>
    <alternativeName>
        <fullName evidence="12">NDH-1 subunit A</fullName>
    </alternativeName>
    <alternativeName>
        <fullName evidence="12">NUO1</fullName>
    </alternativeName>
</protein>
<organism evidence="14 15">
    <name type="scientific">Buchnera aphidicola</name>
    <name type="common">Anoecia oenotherae</name>
    <dbReference type="NCBI Taxonomy" id="1241833"/>
    <lineage>
        <taxon>Bacteria</taxon>
        <taxon>Pseudomonadati</taxon>
        <taxon>Pseudomonadota</taxon>
        <taxon>Gammaproteobacteria</taxon>
        <taxon>Enterobacterales</taxon>
        <taxon>Erwiniaceae</taxon>
        <taxon>Buchnera</taxon>
    </lineage>
</organism>
<dbReference type="InterPro" id="IPR023043">
    <property type="entry name" value="NAD(P)H_OxRDtase_bac/plastid"/>
</dbReference>
<evidence type="ECO:0000256" key="8">
    <source>
        <dbReference type="ARBA" id="ARBA00022989"/>
    </source>
</evidence>
<evidence type="ECO:0000256" key="6">
    <source>
        <dbReference type="ARBA" id="ARBA00022719"/>
    </source>
</evidence>
<dbReference type="EC" id="7.1.1.-" evidence="12"/>
<dbReference type="Proteomes" id="UP000298677">
    <property type="component" value="Chromosome"/>
</dbReference>
<evidence type="ECO:0000256" key="12">
    <source>
        <dbReference type="HAMAP-Rule" id="MF_01394"/>
    </source>
</evidence>
<dbReference type="HAMAP" id="MF_01394">
    <property type="entry name" value="NDH1_NuoA"/>
    <property type="match status" value="1"/>
</dbReference>
<dbReference type="AlphaFoldDB" id="A0A4D6XV45"/>
<feature type="transmembrane region" description="Helical" evidence="12">
    <location>
        <begin position="93"/>
        <end position="114"/>
    </location>
</feature>
<keyword evidence="11 12" id="KW-0472">Membrane</keyword>
<evidence type="ECO:0000313" key="15">
    <source>
        <dbReference type="Proteomes" id="UP000298677"/>
    </source>
</evidence>
<dbReference type="Gene3D" id="1.20.58.1610">
    <property type="entry name" value="NADH:ubiquinone/plastoquinone oxidoreductase, chain 3"/>
    <property type="match status" value="1"/>
</dbReference>
<sequence length="129" mass="15170">MNKIQSFSYIPIISFILTSLFICFIILFLGYVLGGKSKSNKKDIPFESGITSIGNTKIRFSIHFYLIAMFFVIFDIESIYLYSWSVSIHFSKWMGFIEAILFITTLLISLFYLLSTKSLYWNEKKKFKY</sequence>
<dbReference type="PANTHER" id="PTHR11058">
    <property type="entry name" value="NADH-UBIQUINONE OXIDOREDUCTASE CHAIN 3"/>
    <property type="match status" value="1"/>
</dbReference>
<keyword evidence="5 12" id="KW-0812">Transmembrane</keyword>
<evidence type="ECO:0000256" key="5">
    <source>
        <dbReference type="ARBA" id="ARBA00022692"/>
    </source>
</evidence>
<evidence type="ECO:0000256" key="2">
    <source>
        <dbReference type="ARBA" id="ARBA00008472"/>
    </source>
</evidence>
<keyword evidence="6 12" id="KW-0874">Quinone</keyword>
<keyword evidence="9 12" id="KW-0520">NAD</keyword>
<evidence type="ECO:0000313" key="14">
    <source>
        <dbReference type="EMBL" id="QCI19257.1"/>
    </source>
</evidence>
<keyword evidence="7 12" id="KW-1278">Translocase</keyword>
<gene>
    <name evidence="12" type="primary">nuoA</name>
    <name evidence="14" type="ORF">D9V65_00635</name>
</gene>
<comment type="catalytic activity">
    <reaction evidence="12 13">
        <text>a quinone + NADH + 5 H(+)(in) = a quinol + NAD(+) + 4 H(+)(out)</text>
        <dbReference type="Rhea" id="RHEA:57888"/>
        <dbReference type="ChEBI" id="CHEBI:15378"/>
        <dbReference type="ChEBI" id="CHEBI:24646"/>
        <dbReference type="ChEBI" id="CHEBI:57540"/>
        <dbReference type="ChEBI" id="CHEBI:57945"/>
        <dbReference type="ChEBI" id="CHEBI:132124"/>
    </reaction>
</comment>
<dbReference type="EMBL" id="CP033012">
    <property type="protein sequence ID" value="QCI19257.1"/>
    <property type="molecule type" value="Genomic_DNA"/>
</dbReference>
<evidence type="ECO:0000256" key="7">
    <source>
        <dbReference type="ARBA" id="ARBA00022967"/>
    </source>
</evidence>